<proteinExistence type="predicted"/>
<reference evidence="1" key="2">
    <citation type="submission" date="2023-05" db="EMBL/GenBank/DDBJ databases">
        <authorList>
            <consortium name="Lawrence Berkeley National Laboratory"/>
            <person name="Steindorff A."/>
            <person name="Hensen N."/>
            <person name="Bonometti L."/>
            <person name="Westerberg I."/>
            <person name="Brannstrom I.O."/>
            <person name="Guillou S."/>
            <person name="Cros-Aarteil S."/>
            <person name="Calhoun S."/>
            <person name="Haridas S."/>
            <person name="Kuo A."/>
            <person name="Mondo S."/>
            <person name="Pangilinan J."/>
            <person name="Riley R."/>
            <person name="Labutti K."/>
            <person name="Andreopoulos B."/>
            <person name="Lipzen A."/>
            <person name="Chen C."/>
            <person name="Yanf M."/>
            <person name="Daum C."/>
            <person name="Ng V."/>
            <person name="Clum A."/>
            <person name="Ohm R."/>
            <person name="Martin F."/>
            <person name="Silar P."/>
            <person name="Natvig D."/>
            <person name="Lalanne C."/>
            <person name="Gautier V."/>
            <person name="Ament-Velasquez S.L."/>
            <person name="Kruys A."/>
            <person name="Hutchinson M.I."/>
            <person name="Powell A.J."/>
            <person name="Barry K."/>
            <person name="Miller A.N."/>
            <person name="Grigoriev I.V."/>
            <person name="Debuchy R."/>
            <person name="Gladieux P."/>
            <person name="Thoren M.H."/>
            <person name="Johannesson H."/>
        </authorList>
    </citation>
    <scope>NUCLEOTIDE SEQUENCE</scope>
    <source>
        <strain evidence="1">CBS 538.74</strain>
    </source>
</reference>
<organism evidence="1 2">
    <name type="scientific">Chaetomidium leptoderma</name>
    <dbReference type="NCBI Taxonomy" id="669021"/>
    <lineage>
        <taxon>Eukaryota</taxon>
        <taxon>Fungi</taxon>
        <taxon>Dikarya</taxon>
        <taxon>Ascomycota</taxon>
        <taxon>Pezizomycotina</taxon>
        <taxon>Sordariomycetes</taxon>
        <taxon>Sordariomycetidae</taxon>
        <taxon>Sordariales</taxon>
        <taxon>Chaetomiaceae</taxon>
        <taxon>Chaetomidium</taxon>
    </lineage>
</organism>
<accession>A0AAN6ZYG5</accession>
<dbReference type="AlphaFoldDB" id="A0AAN6ZYG5"/>
<name>A0AAN6ZYG5_9PEZI</name>
<protein>
    <submittedName>
        <fullName evidence="1">Thioredoxin reductase</fullName>
    </submittedName>
</protein>
<dbReference type="EMBL" id="MU856937">
    <property type="protein sequence ID" value="KAK4153531.1"/>
    <property type="molecule type" value="Genomic_DNA"/>
</dbReference>
<evidence type="ECO:0000313" key="2">
    <source>
        <dbReference type="Proteomes" id="UP001302745"/>
    </source>
</evidence>
<keyword evidence="2" id="KW-1185">Reference proteome</keyword>
<evidence type="ECO:0000313" key="1">
    <source>
        <dbReference type="EMBL" id="KAK4153531.1"/>
    </source>
</evidence>
<gene>
    <name evidence="1" type="ORF">C8A00DRAFT_43540</name>
</gene>
<comment type="caution">
    <text evidence="1">The sequence shown here is derived from an EMBL/GenBank/DDBJ whole genome shotgun (WGS) entry which is preliminary data.</text>
</comment>
<reference evidence="1" key="1">
    <citation type="journal article" date="2023" name="Mol. Phylogenet. Evol.">
        <title>Genome-scale phylogeny and comparative genomics of the fungal order Sordariales.</title>
        <authorList>
            <person name="Hensen N."/>
            <person name="Bonometti L."/>
            <person name="Westerberg I."/>
            <person name="Brannstrom I.O."/>
            <person name="Guillou S."/>
            <person name="Cros-Aarteil S."/>
            <person name="Calhoun S."/>
            <person name="Haridas S."/>
            <person name="Kuo A."/>
            <person name="Mondo S."/>
            <person name="Pangilinan J."/>
            <person name="Riley R."/>
            <person name="LaButti K."/>
            <person name="Andreopoulos B."/>
            <person name="Lipzen A."/>
            <person name="Chen C."/>
            <person name="Yan M."/>
            <person name="Daum C."/>
            <person name="Ng V."/>
            <person name="Clum A."/>
            <person name="Steindorff A."/>
            <person name="Ohm R.A."/>
            <person name="Martin F."/>
            <person name="Silar P."/>
            <person name="Natvig D.O."/>
            <person name="Lalanne C."/>
            <person name="Gautier V."/>
            <person name="Ament-Velasquez S.L."/>
            <person name="Kruys A."/>
            <person name="Hutchinson M.I."/>
            <person name="Powell A.J."/>
            <person name="Barry K."/>
            <person name="Miller A.N."/>
            <person name="Grigoriev I.V."/>
            <person name="Debuchy R."/>
            <person name="Gladieux P."/>
            <person name="Hiltunen Thoren M."/>
            <person name="Johannesson H."/>
        </authorList>
    </citation>
    <scope>NUCLEOTIDE SEQUENCE</scope>
    <source>
        <strain evidence="1">CBS 538.74</strain>
    </source>
</reference>
<sequence>MAELEGQELADSVARALNAADIPCVLWGHYLMSAHGIPTCTASIDFVVPDAKLAAAQEVISTSTHFTQPLVACPDTTTCLKTAPGLSQPYPEFHLHIEGMTDPLVTTAVMLFVQSKTLWFLPRFRDHLAKPREQQLPRYLALASDKTALPPVAPGMGYGHFKSDETVVLVPKVHIFLEALMRIYARDYWKDIGIHSRSYFNYIGIYVEKRGFLNLDLLPEPFKDLYMDFTQGSMLGRDVELRMMRTLGTPIRASQYR</sequence>
<dbReference type="Proteomes" id="UP001302745">
    <property type="component" value="Unassembled WGS sequence"/>
</dbReference>